<dbReference type="Proteomes" id="UP000760480">
    <property type="component" value="Unassembled WGS sequence"/>
</dbReference>
<sequence>MRISTRNQFKGQATVLRIGPVNADVSVDIGGGDQIDAIVTTKSLESLGIRDGVEVYALVKASSVMIMSGSAPLKLSARNQLRGSVIHCKKGVINGEVTIQLPGGGTVTAIVTNESFDGLELKEGVEAIAVFKSTSVMLGVES</sequence>
<gene>
    <name evidence="4" type="ORF">E4P82_12910</name>
</gene>
<evidence type="ECO:0000256" key="2">
    <source>
        <dbReference type="PROSITE-ProRule" id="PRU01213"/>
    </source>
</evidence>
<dbReference type="Pfam" id="PF03459">
    <property type="entry name" value="TOBE"/>
    <property type="match status" value="2"/>
</dbReference>
<dbReference type="PROSITE" id="PS51866">
    <property type="entry name" value="MOP"/>
    <property type="match status" value="2"/>
</dbReference>
<dbReference type="NCBIfam" id="TIGR00638">
    <property type="entry name" value="Mop"/>
    <property type="match status" value="2"/>
</dbReference>
<reference evidence="4 5" key="1">
    <citation type="submission" date="2019-03" db="EMBL/GenBank/DDBJ databases">
        <title>Metabolic reconstructions from genomes of highly enriched 'Candidatus Accumulibacter' and 'Candidatus Competibacter' bioreactor populations.</title>
        <authorList>
            <person name="Annavajhala M.K."/>
            <person name="Welles L."/>
            <person name="Abbas B."/>
            <person name="Sorokin D."/>
            <person name="Park H."/>
            <person name="Van Loosdrecht M."/>
            <person name="Chandran K."/>
        </authorList>
    </citation>
    <scope>NUCLEOTIDE SEQUENCE [LARGE SCALE GENOMIC DNA]</scope>
    <source>
        <strain evidence="4 5">SBR_G</strain>
    </source>
</reference>
<comment type="caution">
    <text evidence="4">The sequence shown here is derived from an EMBL/GenBank/DDBJ whole genome shotgun (WGS) entry which is preliminary data.</text>
</comment>
<dbReference type="InterPro" id="IPR008995">
    <property type="entry name" value="Mo/tungstate-bd_C_term_dom"/>
</dbReference>
<proteinExistence type="predicted"/>
<dbReference type="Gene3D" id="2.40.50.100">
    <property type="match status" value="2"/>
</dbReference>
<feature type="domain" description="Mop" evidence="3">
    <location>
        <begin position="74"/>
        <end position="140"/>
    </location>
</feature>
<dbReference type="RefSeq" id="WP_169249276.1">
    <property type="nucleotide sequence ID" value="NZ_SPMZ01000036.1"/>
</dbReference>
<accession>A0ABX1TQ06</accession>
<keyword evidence="5" id="KW-1185">Reference proteome</keyword>
<dbReference type="SUPFAM" id="SSF50331">
    <property type="entry name" value="MOP-like"/>
    <property type="match status" value="2"/>
</dbReference>
<dbReference type="PANTHER" id="PTHR30432">
    <property type="entry name" value="TRANSCRIPTIONAL REGULATOR MODE"/>
    <property type="match status" value="1"/>
</dbReference>
<dbReference type="EMBL" id="SPMZ01000036">
    <property type="protein sequence ID" value="NMQ20016.1"/>
    <property type="molecule type" value="Genomic_DNA"/>
</dbReference>
<dbReference type="InterPro" id="IPR004606">
    <property type="entry name" value="Mop_domain"/>
</dbReference>
<evidence type="ECO:0000259" key="3">
    <source>
        <dbReference type="PROSITE" id="PS51866"/>
    </source>
</evidence>
<evidence type="ECO:0000313" key="5">
    <source>
        <dbReference type="Proteomes" id="UP000760480"/>
    </source>
</evidence>
<organism evidence="4 5">
    <name type="scientific">Candidatus Competibacter phosphatis</name>
    <dbReference type="NCBI Taxonomy" id="221280"/>
    <lineage>
        <taxon>Bacteria</taxon>
        <taxon>Pseudomonadati</taxon>
        <taxon>Pseudomonadota</taxon>
        <taxon>Gammaproteobacteria</taxon>
        <taxon>Candidatus Competibacteraceae</taxon>
        <taxon>Candidatus Competibacter</taxon>
    </lineage>
</organism>
<evidence type="ECO:0000313" key="4">
    <source>
        <dbReference type="EMBL" id="NMQ20016.1"/>
    </source>
</evidence>
<dbReference type="InterPro" id="IPR005116">
    <property type="entry name" value="Transp-assoc_OB_typ1"/>
</dbReference>
<dbReference type="InterPro" id="IPR051815">
    <property type="entry name" value="Molybdate_resp_trans_reg"/>
</dbReference>
<evidence type="ECO:0000256" key="1">
    <source>
        <dbReference type="ARBA" id="ARBA00022505"/>
    </source>
</evidence>
<name>A0ABX1TQ06_9GAMM</name>
<dbReference type="PANTHER" id="PTHR30432:SF1">
    <property type="entry name" value="DNA-BINDING TRANSCRIPTIONAL DUAL REGULATOR MODE"/>
    <property type="match status" value="1"/>
</dbReference>
<keyword evidence="1 2" id="KW-0500">Molybdenum</keyword>
<feature type="domain" description="Mop" evidence="3">
    <location>
        <begin position="2"/>
        <end position="68"/>
    </location>
</feature>
<protein>
    <submittedName>
        <fullName evidence="4">Transporter</fullName>
    </submittedName>
</protein>